<accession>A0ABT4EM98</accession>
<dbReference type="EMBL" id="JAMDLZ010000003">
    <property type="protein sequence ID" value="MCY9545461.1"/>
    <property type="molecule type" value="Genomic_DNA"/>
</dbReference>
<sequence>MKSCRLCKHPNPDGNNYCEKCNLSFENVAVRKRYYNEKDDPLTKIKKDELELRRKTTNGSKIISFFGGVLGILIVFGIPIGGYIYLNQNVNTYNKAVEFWNKGEIKESIEVAEKIPQGSRQYKKAQKLIKDAEDHLLYNEAIALWNEGNYEEAVKIFESFTEESEYYKQAQRALKDM</sequence>
<keyword evidence="3" id="KW-1185">Reference proteome</keyword>
<gene>
    <name evidence="2" type="ORF">M5W82_00735</name>
</gene>
<comment type="caution">
    <text evidence="2">The sequence shown here is derived from an EMBL/GenBank/DDBJ whole genome shotgun (WGS) entry which is preliminary data.</text>
</comment>
<evidence type="ECO:0008006" key="4">
    <source>
        <dbReference type="Google" id="ProtNLM"/>
    </source>
</evidence>
<keyword evidence="1" id="KW-1133">Transmembrane helix</keyword>
<evidence type="ECO:0000313" key="3">
    <source>
        <dbReference type="Proteomes" id="UP001527052"/>
    </source>
</evidence>
<dbReference type="SUPFAM" id="SSF48452">
    <property type="entry name" value="TPR-like"/>
    <property type="match status" value="1"/>
</dbReference>
<dbReference type="Gene3D" id="1.25.40.10">
    <property type="entry name" value="Tetratricopeptide repeat domain"/>
    <property type="match status" value="1"/>
</dbReference>
<dbReference type="InterPro" id="IPR011990">
    <property type="entry name" value="TPR-like_helical_dom_sf"/>
</dbReference>
<evidence type="ECO:0000313" key="2">
    <source>
        <dbReference type="EMBL" id="MCY9545461.1"/>
    </source>
</evidence>
<reference evidence="2 3" key="1">
    <citation type="submission" date="2022-05" db="EMBL/GenBank/DDBJ databases">
        <title>Genome Sequencing of Bee-Associated Microbes.</title>
        <authorList>
            <person name="Dunlap C."/>
        </authorList>
    </citation>
    <scope>NUCLEOTIDE SEQUENCE [LARGE SCALE GENOMIC DNA]</scope>
    <source>
        <strain evidence="2 3">NRRL BD-083</strain>
    </source>
</reference>
<evidence type="ECO:0000256" key="1">
    <source>
        <dbReference type="SAM" id="Phobius"/>
    </source>
</evidence>
<keyword evidence="1" id="KW-0472">Membrane</keyword>
<name>A0ABT4EM98_9BACI</name>
<protein>
    <recommendedName>
        <fullName evidence="4">Tetratricopeptide repeat protein</fullName>
    </recommendedName>
</protein>
<proteinExistence type="predicted"/>
<dbReference type="RefSeq" id="WP_268635699.1">
    <property type="nucleotide sequence ID" value="NZ_JAMDLZ010000003.1"/>
</dbReference>
<feature type="transmembrane region" description="Helical" evidence="1">
    <location>
        <begin position="62"/>
        <end position="86"/>
    </location>
</feature>
<keyword evidence="1" id="KW-0812">Transmembrane</keyword>
<dbReference type="Proteomes" id="UP001527052">
    <property type="component" value="Unassembled WGS sequence"/>
</dbReference>
<organism evidence="2 3">
    <name type="scientific">Lysinibacillus xylanilyticus</name>
    <dbReference type="NCBI Taxonomy" id="582475"/>
    <lineage>
        <taxon>Bacteria</taxon>
        <taxon>Bacillati</taxon>
        <taxon>Bacillota</taxon>
        <taxon>Bacilli</taxon>
        <taxon>Bacillales</taxon>
        <taxon>Bacillaceae</taxon>
        <taxon>Lysinibacillus</taxon>
    </lineage>
</organism>